<keyword evidence="8 9" id="KW-0472">Membrane</keyword>
<keyword evidence="3" id="KW-1003">Cell membrane</keyword>
<evidence type="ECO:0000313" key="12">
    <source>
        <dbReference type="EMBL" id="SFD20681.1"/>
    </source>
</evidence>
<reference evidence="13" key="1">
    <citation type="submission" date="2016-10" db="EMBL/GenBank/DDBJ databases">
        <authorList>
            <person name="Varghese N."/>
            <person name="Submissions S."/>
        </authorList>
    </citation>
    <scope>NUCLEOTIDE SEQUENCE [LARGE SCALE GENOMIC DNA]</scope>
    <source>
        <strain evidence="13">DSM 25730</strain>
    </source>
</reference>
<proteinExistence type="predicted"/>
<dbReference type="Gene3D" id="1.20.1560.10">
    <property type="entry name" value="ABC transporter type 1, transmembrane domain"/>
    <property type="match status" value="1"/>
</dbReference>
<dbReference type="GO" id="GO:0005886">
    <property type="term" value="C:plasma membrane"/>
    <property type="evidence" value="ECO:0007669"/>
    <property type="project" value="UniProtKB-SubCell"/>
</dbReference>
<feature type="transmembrane region" description="Helical" evidence="9">
    <location>
        <begin position="66"/>
        <end position="84"/>
    </location>
</feature>
<dbReference type="Gene3D" id="3.40.50.300">
    <property type="entry name" value="P-loop containing nucleotide triphosphate hydrolases"/>
    <property type="match status" value="1"/>
</dbReference>
<keyword evidence="7 9" id="KW-1133">Transmembrane helix</keyword>
<sequence length="587" mass="66148">MKELQHLNKYFYKYRTHLIIGSIITIVARLFLLYTPRYVKKIFIAIEKYFDKSIDETVFRSDLLEAILYIIGAAIIAALLTFFMRQTIINVSRYIEYDLKNEIYAHYQKLSLNFYKSNRTGDLMNRITEDVSRVRMYAGPALMYSINTLALFVIVIIYMVNASPKLTLYTVVPLPILSVIIYKLSKEIHKRSTIVQEYLSKLSTFTQESFSGISVIKAYGIEPQTSVNFKELAKQSKEKQISLAKVQAWFFPTMILLIGTSNLLVIYIGGMQYINGEIESIGTIAEFIIYVNMLTWPVATVGWVTSIVQQAEASQKRINEFLKIEPEIKNTITQHTEITGDIAFNKVSFTYGDTNIQALKDISFSIKEGQTLAILGKTGSGKSTILDLIGRLYDIDSGSITINNTPINQLNLNDLRDSIGYVPQDAFLFSDSIKTNIKFGKQDATDNDVIEAAKNAQVHKNIVKFNKGYDTVLGERGITLSGGQKQRVSIARAFIKSPKILLLDDCLSAVDTETEEKILKNLSKISKGKTAVIVSHRVSSAKNADKIIVLDQGKIVQEGTHDSLINIEGYYQHLYLKQLSETGKNTP</sequence>
<evidence type="ECO:0000256" key="9">
    <source>
        <dbReference type="SAM" id="Phobius"/>
    </source>
</evidence>
<evidence type="ECO:0000256" key="5">
    <source>
        <dbReference type="ARBA" id="ARBA00022741"/>
    </source>
</evidence>
<dbReference type="GO" id="GO:0005524">
    <property type="term" value="F:ATP binding"/>
    <property type="evidence" value="ECO:0007669"/>
    <property type="project" value="UniProtKB-KW"/>
</dbReference>
<evidence type="ECO:0000256" key="1">
    <source>
        <dbReference type="ARBA" id="ARBA00004651"/>
    </source>
</evidence>
<dbReference type="InterPro" id="IPR039421">
    <property type="entry name" value="Type_1_exporter"/>
</dbReference>
<evidence type="ECO:0000256" key="8">
    <source>
        <dbReference type="ARBA" id="ARBA00023136"/>
    </source>
</evidence>
<comment type="subcellular location">
    <subcellularLocation>
        <location evidence="1">Cell membrane</location>
        <topology evidence="1">Multi-pass membrane protein</topology>
    </subcellularLocation>
</comment>
<dbReference type="SUPFAM" id="SSF90123">
    <property type="entry name" value="ABC transporter transmembrane region"/>
    <property type="match status" value="1"/>
</dbReference>
<dbReference type="GO" id="GO:0016887">
    <property type="term" value="F:ATP hydrolysis activity"/>
    <property type="evidence" value="ECO:0007669"/>
    <property type="project" value="InterPro"/>
</dbReference>
<dbReference type="RefSeq" id="WP_092851832.1">
    <property type="nucleotide sequence ID" value="NZ_FOMI01000006.1"/>
</dbReference>
<name>A0A1I1QEZ1_9FLAO</name>
<dbReference type="GO" id="GO:0015421">
    <property type="term" value="F:ABC-type oligopeptide transporter activity"/>
    <property type="evidence" value="ECO:0007669"/>
    <property type="project" value="TreeGrafter"/>
</dbReference>
<dbReference type="PROSITE" id="PS50893">
    <property type="entry name" value="ABC_TRANSPORTER_2"/>
    <property type="match status" value="1"/>
</dbReference>
<evidence type="ECO:0000313" key="13">
    <source>
        <dbReference type="Proteomes" id="UP000199439"/>
    </source>
</evidence>
<keyword evidence="5" id="KW-0547">Nucleotide-binding</keyword>
<feature type="transmembrane region" description="Helical" evidence="9">
    <location>
        <begin position="12"/>
        <end position="34"/>
    </location>
</feature>
<feature type="domain" description="ABC transporter" evidence="10">
    <location>
        <begin position="342"/>
        <end position="577"/>
    </location>
</feature>
<dbReference type="InterPro" id="IPR027417">
    <property type="entry name" value="P-loop_NTPase"/>
</dbReference>
<dbReference type="PROSITE" id="PS00211">
    <property type="entry name" value="ABC_TRANSPORTER_1"/>
    <property type="match status" value="1"/>
</dbReference>
<keyword evidence="6 12" id="KW-0067">ATP-binding</keyword>
<dbReference type="InterPro" id="IPR011527">
    <property type="entry name" value="ABC1_TM_dom"/>
</dbReference>
<accession>A0A1I1QEZ1</accession>
<dbReference type="Pfam" id="PF00664">
    <property type="entry name" value="ABC_membrane"/>
    <property type="match status" value="1"/>
</dbReference>
<keyword evidence="2" id="KW-0813">Transport</keyword>
<evidence type="ECO:0000259" key="11">
    <source>
        <dbReference type="PROSITE" id="PS50929"/>
    </source>
</evidence>
<dbReference type="PROSITE" id="PS50929">
    <property type="entry name" value="ABC_TM1F"/>
    <property type="match status" value="1"/>
</dbReference>
<organism evidence="12 13">
    <name type="scientific">Algibacter pectinivorans</name>
    <dbReference type="NCBI Taxonomy" id="870482"/>
    <lineage>
        <taxon>Bacteria</taxon>
        <taxon>Pseudomonadati</taxon>
        <taxon>Bacteroidota</taxon>
        <taxon>Flavobacteriia</taxon>
        <taxon>Flavobacteriales</taxon>
        <taxon>Flavobacteriaceae</taxon>
        <taxon>Algibacter</taxon>
    </lineage>
</organism>
<feature type="domain" description="ABC transmembrane type-1" evidence="11">
    <location>
        <begin position="19"/>
        <end position="310"/>
    </location>
</feature>
<feature type="transmembrane region" description="Helical" evidence="9">
    <location>
        <begin position="166"/>
        <end position="184"/>
    </location>
</feature>
<dbReference type="Proteomes" id="UP000199439">
    <property type="component" value="Unassembled WGS sequence"/>
</dbReference>
<evidence type="ECO:0000256" key="4">
    <source>
        <dbReference type="ARBA" id="ARBA00022692"/>
    </source>
</evidence>
<dbReference type="SUPFAM" id="SSF52540">
    <property type="entry name" value="P-loop containing nucleoside triphosphate hydrolases"/>
    <property type="match status" value="1"/>
</dbReference>
<protein>
    <submittedName>
        <fullName evidence="12">ATP-binding cassette, subfamily B</fullName>
    </submittedName>
</protein>
<evidence type="ECO:0000256" key="2">
    <source>
        <dbReference type="ARBA" id="ARBA00022448"/>
    </source>
</evidence>
<feature type="transmembrane region" description="Helical" evidence="9">
    <location>
        <begin position="288"/>
        <end position="308"/>
    </location>
</feature>
<dbReference type="SMART" id="SM00382">
    <property type="entry name" value="AAA"/>
    <property type="match status" value="1"/>
</dbReference>
<dbReference type="InterPro" id="IPR017871">
    <property type="entry name" value="ABC_transporter-like_CS"/>
</dbReference>
<evidence type="ECO:0000256" key="3">
    <source>
        <dbReference type="ARBA" id="ARBA00022475"/>
    </source>
</evidence>
<dbReference type="Pfam" id="PF00005">
    <property type="entry name" value="ABC_tran"/>
    <property type="match status" value="1"/>
</dbReference>
<dbReference type="CDD" id="cd18541">
    <property type="entry name" value="ABC_6TM_TmrB_like"/>
    <property type="match status" value="1"/>
</dbReference>
<dbReference type="InterPro" id="IPR003593">
    <property type="entry name" value="AAA+_ATPase"/>
</dbReference>
<keyword evidence="4 9" id="KW-0812">Transmembrane</keyword>
<gene>
    <name evidence="12" type="ORF">SAMN04487987_10698</name>
</gene>
<evidence type="ECO:0000259" key="10">
    <source>
        <dbReference type="PROSITE" id="PS50893"/>
    </source>
</evidence>
<keyword evidence="13" id="KW-1185">Reference proteome</keyword>
<dbReference type="FunFam" id="3.40.50.300:FF:000221">
    <property type="entry name" value="Multidrug ABC transporter ATP-binding protein"/>
    <property type="match status" value="1"/>
</dbReference>
<feature type="transmembrane region" description="Helical" evidence="9">
    <location>
        <begin position="248"/>
        <end position="268"/>
    </location>
</feature>
<dbReference type="STRING" id="870482.SAMN04487987_10698"/>
<dbReference type="PANTHER" id="PTHR43394">
    <property type="entry name" value="ATP-DEPENDENT PERMEASE MDL1, MITOCHONDRIAL"/>
    <property type="match status" value="1"/>
</dbReference>
<evidence type="ECO:0000256" key="6">
    <source>
        <dbReference type="ARBA" id="ARBA00022840"/>
    </source>
</evidence>
<dbReference type="EMBL" id="FOMI01000006">
    <property type="protein sequence ID" value="SFD20681.1"/>
    <property type="molecule type" value="Genomic_DNA"/>
</dbReference>
<dbReference type="OrthoDB" id="9780296at2"/>
<evidence type="ECO:0000256" key="7">
    <source>
        <dbReference type="ARBA" id="ARBA00022989"/>
    </source>
</evidence>
<feature type="transmembrane region" description="Helical" evidence="9">
    <location>
        <begin position="141"/>
        <end position="160"/>
    </location>
</feature>
<dbReference type="AlphaFoldDB" id="A0A1I1QEZ1"/>
<dbReference type="PANTHER" id="PTHR43394:SF1">
    <property type="entry name" value="ATP-BINDING CASSETTE SUB-FAMILY B MEMBER 10, MITOCHONDRIAL"/>
    <property type="match status" value="1"/>
</dbReference>
<dbReference type="InterPro" id="IPR036640">
    <property type="entry name" value="ABC1_TM_sf"/>
</dbReference>
<dbReference type="InterPro" id="IPR003439">
    <property type="entry name" value="ABC_transporter-like_ATP-bd"/>
</dbReference>